<keyword evidence="7" id="KW-0812">Transmembrane</keyword>
<feature type="transmembrane region" description="Helical" evidence="7">
    <location>
        <begin position="299"/>
        <end position="319"/>
    </location>
</feature>
<dbReference type="SUPFAM" id="SSF55874">
    <property type="entry name" value="ATPase domain of HSP90 chaperone/DNA topoisomerase II/histidine kinase"/>
    <property type="match status" value="1"/>
</dbReference>
<feature type="domain" description="Histidine kinase" evidence="9">
    <location>
        <begin position="428"/>
        <end position="643"/>
    </location>
</feature>
<dbReference type="InterPro" id="IPR004358">
    <property type="entry name" value="Sig_transdc_His_kin-like_C"/>
</dbReference>
<evidence type="ECO:0000313" key="10">
    <source>
        <dbReference type="EMBL" id="SIN74873.1"/>
    </source>
</evidence>
<dbReference type="SUPFAM" id="SSF47384">
    <property type="entry name" value="Homodimeric domain of signal transducing histidine kinase"/>
    <property type="match status" value="1"/>
</dbReference>
<keyword evidence="3" id="KW-0597">Phosphoprotein</keyword>
<dbReference type="InterPro" id="IPR003594">
    <property type="entry name" value="HATPase_dom"/>
</dbReference>
<dbReference type="Proteomes" id="UP000185003">
    <property type="component" value="Unassembled WGS sequence"/>
</dbReference>
<keyword evidence="5 10" id="KW-0418">Kinase</keyword>
<evidence type="ECO:0000256" key="4">
    <source>
        <dbReference type="ARBA" id="ARBA00022679"/>
    </source>
</evidence>
<evidence type="ECO:0000259" key="9">
    <source>
        <dbReference type="PROSITE" id="PS50109"/>
    </source>
</evidence>
<dbReference type="PRINTS" id="PR00344">
    <property type="entry name" value="BCTRLSENSOR"/>
</dbReference>
<evidence type="ECO:0000313" key="11">
    <source>
        <dbReference type="Proteomes" id="UP000185003"/>
    </source>
</evidence>
<evidence type="ECO:0000256" key="3">
    <source>
        <dbReference type="ARBA" id="ARBA00022553"/>
    </source>
</evidence>
<dbReference type="STRING" id="536979.SAMN04488055_1116"/>
<dbReference type="Pfam" id="PF02518">
    <property type="entry name" value="HATPase_c"/>
    <property type="match status" value="1"/>
</dbReference>
<dbReference type="InterPro" id="IPR005467">
    <property type="entry name" value="His_kinase_dom"/>
</dbReference>
<dbReference type="EC" id="2.7.13.3" evidence="2"/>
<evidence type="ECO:0000256" key="5">
    <source>
        <dbReference type="ARBA" id="ARBA00022777"/>
    </source>
</evidence>
<dbReference type="EMBL" id="FSRA01000001">
    <property type="protein sequence ID" value="SIN74873.1"/>
    <property type="molecule type" value="Genomic_DNA"/>
</dbReference>
<protein>
    <recommendedName>
        <fullName evidence="2">histidine kinase</fullName>
        <ecNumber evidence="2">2.7.13.3</ecNumber>
    </recommendedName>
</protein>
<evidence type="ECO:0000256" key="6">
    <source>
        <dbReference type="ARBA" id="ARBA00023012"/>
    </source>
</evidence>
<dbReference type="InterPro" id="IPR003661">
    <property type="entry name" value="HisK_dim/P_dom"/>
</dbReference>
<feature type="transmembrane region" description="Helical" evidence="7">
    <location>
        <begin position="276"/>
        <end position="293"/>
    </location>
</feature>
<proteinExistence type="predicted"/>
<dbReference type="RefSeq" id="WP_143197347.1">
    <property type="nucleotide sequence ID" value="NZ_FSRA01000001.1"/>
</dbReference>
<sequence length="643" mass="73066">MRIILSYVIFTVLFAVQSSAASVVKLSTQHSYQRIGRLCGWYMDKDARLTLNDVIQPAFQPNFQPYEHDMRSYGITNAAIWIHATYSSKERTYLVAEFANIDSIFLYYFDSGRLKTIVSGSHLPLKNKRFRVPGFSFELPASNGQPKEFWVRVRSGNAVIIPLALTTPEGLQRSFMGLFVIELVYAGVVLALFAYNLFLFISLGTRNYLYYLCYLICFVGFVLFYLRGFHVFLGQKLSYFINMNGISFVAVTYMFAILFSVSFLDGKKHAPRLRKALFVLIGLLWIPVIFNLAGYRPGAIKILELCSFLLPFAFIYMAIKALKQRYRPARYFLAAWSVLLVSMMLFATANTGLLPFLPFSFWTFYILPIASAVEMSLLSLALGSHYTEMKREKIAMQEAMLAEVEKEVTERTKQLKESNHVKDKMLGIISHDLRKPLNNLSGLLDLVELKALSAGEIQDFSLTVRQNIKHITGTMNNMLNWSLSQMNRIETRPQKIILYPFILQIIETYWYSTDQKNIHLKADIPEGIVVLADFNQLNLIVRNLLDNAIKFTPKGGMILVGCRTAAKTVELYVQDNGIGMHPQEVERLLSENSFYSTEGTEEEKGTGLGLQLCKEFIVRNGGILEVKTAPGEGAEFSFCVPRV</sequence>
<dbReference type="CDD" id="cd00082">
    <property type="entry name" value="HisKA"/>
    <property type="match status" value="1"/>
</dbReference>
<feature type="transmembrane region" description="Helical" evidence="7">
    <location>
        <begin position="246"/>
        <end position="264"/>
    </location>
</feature>
<feature type="signal peptide" evidence="8">
    <location>
        <begin position="1"/>
        <end position="20"/>
    </location>
</feature>
<feature type="transmembrane region" description="Helical" evidence="7">
    <location>
        <begin position="175"/>
        <end position="201"/>
    </location>
</feature>
<dbReference type="PANTHER" id="PTHR43711">
    <property type="entry name" value="TWO-COMPONENT HISTIDINE KINASE"/>
    <property type="match status" value="1"/>
</dbReference>
<keyword evidence="4" id="KW-0808">Transferase</keyword>
<keyword evidence="8" id="KW-0732">Signal</keyword>
<dbReference type="CDD" id="cd00075">
    <property type="entry name" value="HATPase"/>
    <property type="match status" value="1"/>
</dbReference>
<dbReference type="InterPro" id="IPR011623">
    <property type="entry name" value="7TMR_DISM_rcpt_extracell_dom1"/>
</dbReference>
<dbReference type="Pfam" id="PF07695">
    <property type="entry name" value="7TMR-DISM_7TM"/>
    <property type="match status" value="1"/>
</dbReference>
<dbReference type="SMART" id="SM00388">
    <property type="entry name" value="HisKA"/>
    <property type="match status" value="1"/>
</dbReference>
<feature type="transmembrane region" description="Helical" evidence="7">
    <location>
        <begin position="208"/>
        <end position="226"/>
    </location>
</feature>
<evidence type="ECO:0000256" key="2">
    <source>
        <dbReference type="ARBA" id="ARBA00012438"/>
    </source>
</evidence>
<dbReference type="PROSITE" id="PS50109">
    <property type="entry name" value="HIS_KIN"/>
    <property type="match status" value="1"/>
</dbReference>
<keyword evidence="7" id="KW-1133">Transmembrane helix</keyword>
<dbReference type="Pfam" id="PF07696">
    <property type="entry name" value="7TMR-DISMED2"/>
    <property type="match status" value="1"/>
</dbReference>
<reference evidence="10 11" key="1">
    <citation type="submission" date="2016-11" db="EMBL/GenBank/DDBJ databases">
        <authorList>
            <person name="Jaros S."/>
            <person name="Januszkiewicz K."/>
            <person name="Wedrychowicz H."/>
        </authorList>
    </citation>
    <scope>NUCLEOTIDE SEQUENCE [LARGE SCALE GENOMIC DNA]</scope>
    <source>
        <strain evidence="10 11">DSM 24787</strain>
    </source>
</reference>
<accession>A0A1N6DVY9</accession>
<evidence type="ECO:0000256" key="1">
    <source>
        <dbReference type="ARBA" id="ARBA00000085"/>
    </source>
</evidence>
<dbReference type="InterPro" id="IPR036890">
    <property type="entry name" value="HATPase_C_sf"/>
</dbReference>
<dbReference type="InterPro" id="IPR050736">
    <property type="entry name" value="Sensor_HK_Regulatory"/>
</dbReference>
<feature type="transmembrane region" description="Helical" evidence="7">
    <location>
        <begin position="331"/>
        <end position="349"/>
    </location>
</feature>
<evidence type="ECO:0000256" key="7">
    <source>
        <dbReference type="SAM" id="Phobius"/>
    </source>
</evidence>
<gene>
    <name evidence="10" type="ORF">SAMN04488055_1116</name>
</gene>
<dbReference type="PANTHER" id="PTHR43711:SF31">
    <property type="entry name" value="HISTIDINE KINASE"/>
    <property type="match status" value="1"/>
</dbReference>
<comment type="catalytic activity">
    <reaction evidence="1">
        <text>ATP + protein L-histidine = ADP + protein N-phospho-L-histidine.</text>
        <dbReference type="EC" id="2.7.13.3"/>
    </reaction>
</comment>
<feature type="chain" id="PRO_5013382999" description="histidine kinase" evidence="8">
    <location>
        <begin position="21"/>
        <end position="643"/>
    </location>
</feature>
<keyword evidence="7" id="KW-0472">Membrane</keyword>
<keyword evidence="6" id="KW-0902">Two-component regulatory system</keyword>
<keyword evidence="11" id="KW-1185">Reference proteome</keyword>
<dbReference type="GO" id="GO:0000155">
    <property type="term" value="F:phosphorelay sensor kinase activity"/>
    <property type="evidence" value="ECO:0007669"/>
    <property type="project" value="InterPro"/>
</dbReference>
<dbReference type="InterPro" id="IPR036097">
    <property type="entry name" value="HisK_dim/P_sf"/>
</dbReference>
<feature type="transmembrane region" description="Helical" evidence="7">
    <location>
        <begin position="361"/>
        <end position="383"/>
    </location>
</feature>
<dbReference type="Gene3D" id="3.30.565.10">
    <property type="entry name" value="Histidine kinase-like ATPase, C-terminal domain"/>
    <property type="match status" value="1"/>
</dbReference>
<evidence type="ECO:0000256" key="8">
    <source>
        <dbReference type="SAM" id="SignalP"/>
    </source>
</evidence>
<dbReference type="AlphaFoldDB" id="A0A1N6DVY9"/>
<dbReference type="InterPro" id="IPR011622">
    <property type="entry name" value="7TMR_DISM_rcpt_extracell_dom2"/>
</dbReference>
<dbReference type="Gene3D" id="1.10.287.130">
    <property type="match status" value="1"/>
</dbReference>
<dbReference type="Gene3D" id="2.60.40.2380">
    <property type="match status" value="1"/>
</dbReference>
<dbReference type="OrthoDB" id="9806995at2"/>
<name>A0A1N6DVY9_9BACT</name>
<dbReference type="SMART" id="SM00387">
    <property type="entry name" value="HATPase_c"/>
    <property type="match status" value="1"/>
</dbReference>
<organism evidence="10 11">
    <name type="scientific">Chitinophaga niabensis</name>
    <dbReference type="NCBI Taxonomy" id="536979"/>
    <lineage>
        <taxon>Bacteria</taxon>
        <taxon>Pseudomonadati</taxon>
        <taxon>Bacteroidota</taxon>
        <taxon>Chitinophagia</taxon>
        <taxon>Chitinophagales</taxon>
        <taxon>Chitinophagaceae</taxon>
        <taxon>Chitinophaga</taxon>
    </lineage>
</organism>